<dbReference type="Proteomes" id="UP000887580">
    <property type="component" value="Unplaced"/>
</dbReference>
<reference evidence="2" key="1">
    <citation type="submission" date="2022-11" db="UniProtKB">
        <authorList>
            <consortium name="WormBaseParasite"/>
        </authorList>
    </citation>
    <scope>IDENTIFICATION</scope>
</reference>
<name>A0AC35FUT1_9BILA</name>
<evidence type="ECO:0000313" key="1">
    <source>
        <dbReference type="Proteomes" id="UP000887580"/>
    </source>
</evidence>
<accession>A0AC35FUT1</accession>
<dbReference type="WBParaSite" id="PS1159_v2.g21048.t1">
    <property type="protein sequence ID" value="PS1159_v2.g21048.t1"/>
    <property type="gene ID" value="PS1159_v2.g21048"/>
</dbReference>
<evidence type="ECO:0000313" key="2">
    <source>
        <dbReference type="WBParaSite" id="PS1159_v2.g21048.t1"/>
    </source>
</evidence>
<proteinExistence type="predicted"/>
<organism evidence="1 2">
    <name type="scientific">Panagrolaimus sp. PS1159</name>
    <dbReference type="NCBI Taxonomy" id="55785"/>
    <lineage>
        <taxon>Eukaryota</taxon>
        <taxon>Metazoa</taxon>
        <taxon>Ecdysozoa</taxon>
        <taxon>Nematoda</taxon>
        <taxon>Chromadorea</taxon>
        <taxon>Rhabditida</taxon>
        <taxon>Tylenchina</taxon>
        <taxon>Panagrolaimomorpha</taxon>
        <taxon>Panagrolaimoidea</taxon>
        <taxon>Panagrolaimidae</taxon>
        <taxon>Panagrolaimus</taxon>
    </lineage>
</organism>
<protein>
    <submittedName>
        <fullName evidence="2">Uncharacterized protein</fullName>
    </submittedName>
</protein>
<sequence length="67" mass="7527">MLKVECFNGDTSFELPEYSPAFLTFTIDKNEIFSVTFDTLSSYNIPKVEAPFNIEKNAIGIDLGTSR</sequence>